<dbReference type="EMBL" id="LAZR01000150">
    <property type="protein sequence ID" value="KKN86190.1"/>
    <property type="molecule type" value="Genomic_DNA"/>
</dbReference>
<proteinExistence type="predicted"/>
<reference evidence="1" key="1">
    <citation type="journal article" date="2015" name="Nature">
        <title>Complex archaea that bridge the gap between prokaryotes and eukaryotes.</title>
        <authorList>
            <person name="Spang A."/>
            <person name="Saw J.H."/>
            <person name="Jorgensen S.L."/>
            <person name="Zaremba-Niedzwiedzka K."/>
            <person name="Martijn J."/>
            <person name="Lind A.E."/>
            <person name="van Eijk R."/>
            <person name="Schleper C."/>
            <person name="Guy L."/>
            <person name="Ettema T.J."/>
        </authorList>
    </citation>
    <scope>NUCLEOTIDE SEQUENCE</scope>
</reference>
<protein>
    <submittedName>
        <fullName evidence="1">Uncharacterized protein</fullName>
    </submittedName>
</protein>
<sequence>MDILSSPEKVMKDALRYQLRALLNELSVIQRKQFTNIYKCTEEVLPEDKVIHAIEMCQRTVRRNRDEQSRALLQCSRQDHGLAAHPI</sequence>
<evidence type="ECO:0000313" key="1">
    <source>
        <dbReference type="EMBL" id="KKN86190.1"/>
    </source>
</evidence>
<name>A0A0F9TYW7_9ZZZZ</name>
<organism evidence="1">
    <name type="scientific">marine sediment metagenome</name>
    <dbReference type="NCBI Taxonomy" id="412755"/>
    <lineage>
        <taxon>unclassified sequences</taxon>
        <taxon>metagenomes</taxon>
        <taxon>ecological metagenomes</taxon>
    </lineage>
</organism>
<dbReference type="AlphaFoldDB" id="A0A0F9TYW7"/>
<gene>
    <name evidence="1" type="ORF">LCGC14_0270590</name>
</gene>
<accession>A0A0F9TYW7</accession>
<comment type="caution">
    <text evidence="1">The sequence shown here is derived from an EMBL/GenBank/DDBJ whole genome shotgun (WGS) entry which is preliminary data.</text>
</comment>